<dbReference type="AlphaFoldDB" id="A0A1G9SK88"/>
<name>A0A1G9SK88_9ACTN</name>
<keyword evidence="4" id="KW-1185">Reference proteome</keyword>
<reference evidence="4" key="1">
    <citation type="submission" date="2016-10" db="EMBL/GenBank/DDBJ databases">
        <authorList>
            <person name="Varghese N."/>
            <person name="Submissions S."/>
        </authorList>
    </citation>
    <scope>NUCLEOTIDE SEQUENCE [LARGE SCALE GENOMIC DNA]</scope>
    <source>
        <strain evidence="4">CGMCC 4.7042</strain>
    </source>
</reference>
<dbReference type="Pfam" id="PF05598">
    <property type="entry name" value="DUF772"/>
    <property type="match status" value="1"/>
</dbReference>
<sequence>MVEGLTDRQAAEAVGARIGFKYAVGPDLEDPGFDHSVLPEFRDRLVQADAGRRIPDGVLVAARDEGLRVQALLGSGFGVRPYQEPGQAGRDGTAGRPGRASSHARIRAVAEQANATLKSWRLLHKLRCSTTRITDIVKAVLALHLASSSLSRCGRRHGQGQHHHQRLQGRPLTVTDVRVTYDKTVNAAYVYFTEPQARVTSARTYPCDPVDVDGMINLDFDEQGRLIGIEVLAASSKLPEYLVQSAERIDTEGA</sequence>
<evidence type="ECO:0000259" key="2">
    <source>
        <dbReference type="Pfam" id="PF05598"/>
    </source>
</evidence>
<dbReference type="InterPro" id="IPR008490">
    <property type="entry name" value="Transposase_InsH_N"/>
</dbReference>
<dbReference type="Proteomes" id="UP000199063">
    <property type="component" value="Unassembled WGS sequence"/>
</dbReference>
<dbReference type="Pfam" id="PF10049">
    <property type="entry name" value="DUF2283"/>
    <property type="match status" value="1"/>
</dbReference>
<organism evidence="3 4">
    <name type="scientific">Streptomyces wuyuanensis</name>
    <dbReference type="NCBI Taxonomy" id="1196353"/>
    <lineage>
        <taxon>Bacteria</taxon>
        <taxon>Bacillati</taxon>
        <taxon>Actinomycetota</taxon>
        <taxon>Actinomycetes</taxon>
        <taxon>Kitasatosporales</taxon>
        <taxon>Streptomycetaceae</taxon>
        <taxon>Streptomyces</taxon>
    </lineage>
</organism>
<accession>A0A1G9SK88</accession>
<evidence type="ECO:0000313" key="4">
    <source>
        <dbReference type="Proteomes" id="UP000199063"/>
    </source>
</evidence>
<feature type="region of interest" description="Disordered" evidence="1">
    <location>
        <begin position="80"/>
        <end position="101"/>
    </location>
</feature>
<protein>
    <submittedName>
        <fullName evidence="3">Uncharacterized protein YuzE</fullName>
    </submittedName>
</protein>
<feature type="domain" description="Transposase InsH N-terminal" evidence="2">
    <location>
        <begin position="2"/>
        <end position="44"/>
    </location>
</feature>
<dbReference type="STRING" id="1196353.SAMN05444921_10790"/>
<dbReference type="EMBL" id="FNHI01000007">
    <property type="protein sequence ID" value="SDM35821.1"/>
    <property type="molecule type" value="Genomic_DNA"/>
</dbReference>
<evidence type="ECO:0000313" key="3">
    <source>
        <dbReference type="EMBL" id="SDM35821.1"/>
    </source>
</evidence>
<proteinExistence type="predicted"/>
<gene>
    <name evidence="3" type="ORF">SAMN05444921_10790</name>
</gene>
<evidence type="ECO:0000256" key="1">
    <source>
        <dbReference type="SAM" id="MobiDB-lite"/>
    </source>
</evidence>
<dbReference type="InterPro" id="IPR019270">
    <property type="entry name" value="DUF2283"/>
</dbReference>